<dbReference type="SUPFAM" id="SSF49785">
    <property type="entry name" value="Galactose-binding domain-like"/>
    <property type="match status" value="1"/>
</dbReference>
<dbReference type="Gene3D" id="2.60.120.260">
    <property type="entry name" value="Galactose-binding domain-like"/>
    <property type="match status" value="1"/>
</dbReference>
<dbReference type="InterPro" id="IPR006946">
    <property type="entry name" value="DGR2-like_dom"/>
</dbReference>
<dbReference type="EMBL" id="BAAAEI010000014">
    <property type="protein sequence ID" value="GAA0361132.1"/>
    <property type="molecule type" value="Genomic_DNA"/>
</dbReference>
<dbReference type="Proteomes" id="UP001501757">
    <property type="component" value="Unassembled WGS sequence"/>
</dbReference>
<protein>
    <recommendedName>
        <fullName evidence="2">DUF642 domain-containing protein</fullName>
    </recommendedName>
</protein>
<accession>A0ABP3H3S3</accession>
<sequence length="226" mass="24769">MKSALRVLVMFSALVVAQVAEANLIVNGGFEQPEVAHNSWKWFSSSQVDGWQGSNLEIWDHYNGFTAAEGQQHAELNAHAGSGGAFSIFQTFETEIGAVYDLSFFYAARSSNDEAFRLNLTSGAQDIFNQLFDDHLVRQWRQFSMTFTAIAQSTTLRFTSVAPYAGTVGNFLDNVVVLKQPLSPLTGPQQPQRAQPAQVPEPAGILLTALGLLFVASGRMFVSRCK</sequence>
<dbReference type="Pfam" id="PF04862">
    <property type="entry name" value="DUF642"/>
    <property type="match status" value="1"/>
</dbReference>
<evidence type="ECO:0000259" key="2">
    <source>
        <dbReference type="Pfam" id="PF04862"/>
    </source>
</evidence>
<reference evidence="4" key="1">
    <citation type="journal article" date="2019" name="Int. J. Syst. Evol. Microbiol.">
        <title>The Global Catalogue of Microorganisms (GCM) 10K type strain sequencing project: providing services to taxonomists for standard genome sequencing and annotation.</title>
        <authorList>
            <consortium name="The Broad Institute Genomics Platform"/>
            <consortium name="The Broad Institute Genome Sequencing Center for Infectious Disease"/>
            <person name="Wu L."/>
            <person name="Ma J."/>
        </authorList>
    </citation>
    <scope>NUCLEOTIDE SEQUENCE [LARGE SCALE GENOMIC DNA]</scope>
    <source>
        <strain evidence="4">JCM 13378</strain>
    </source>
</reference>
<evidence type="ECO:0000256" key="1">
    <source>
        <dbReference type="SAM" id="SignalP"/>
    </source>
</evidence>
<keyword evidence="4" id="KW-1185">Reference proteome</keyword>
<proteinExistence type="predicted"/>
<feature type="chain" id="PRO_5045510927" description="DUF642 domain-containing protein" evidence="1">
    <location>
        <begin position="23"/>
        <end position="226"/>
    </location>
</feature>
<comment type="caution">
    <text evidence="3">The sequence shown here is derived from an EMBL/GenBank/DDBJ whole genome shotgun (WGS) entry which is preliminary data.</text>
</comment>
<dbReference type="InterPro" id="IPR008979">
    <property type="entry name" value="Galactose-bd-like_sf"/>
</dbReference>
<dbReference type="RefSeq" id="WP_343845548.1">
    <property type="nucleotide sequence ID" value="NZ_BAAAEI010000014.1"/>
</dbReference>
<evidence type="ECO:0000313" key="3">
    <source>
        <dbReference type="EMBL" id="GAA0361132.1"/>
    </source>
</evidence>
<keyword evidence="1" id="KW-0732">Signal</keyword>
<feature type="signal peptide" evidence="1">
    <location>
        <begin position="1"/>
        <end position="22"/>
    </location>
</feature>
<organism evidence="3 4">
    <name type="scientific">Bowmanella denitrificans</name>
    <dbReference type="NCBI Taxonomy" id="366582"/>
    <lineage>
        <taxon>Bacteria</taxon>
        <taxon>Pseudomonadati</taxon>
        <taxon>Pseudomonadota</taxon>
        <taxon>Gammaproteobacteria</taxon>
        <taxon>Alteromonadales</taxon>
        <taxon>Alteromonadaceae</taxon>
        <taxon>Bowmanella</taxon>
    </lineage>
</organism>
<feature type="domain" description="DUF642" evidence="2">
    <location>
        <begin position="24"/>
        <end position="177"/>
    </location>
</feature>
<gene>
    <name evidence="3" type="ORF">GCM10009092_26820</name>
</gene>
<name>A0ABP3H3S3_9ALTE</name>
<evidence type="ECO:0000313" key="4">
    <source>
        <dbReference type="Proteomes" id="UP001501757"/>
    </source>
</evidence>